<name>A0AAD8ILR5_9APIA</name>
<proteinExistence type="predicted"/>
<dbReference type="EMBL" id="JAUIZM010000004">
    <property type="protein sequence ID" value="KAK1387831.1"/>
    <property type="molecule type" value="Genomic_DNA"/>
</dbReference>
<dbReference type="AlphaFoldDB" id="A0AAD8ILR5"/>
<evidence type="ECO:0000313" key="2">
    <source>
        <dbReference type="Proteomes" id="UP001237642"/>
    </source>
</evidence>
<protein>
    <submittedName>
        <fullName evidence="1">Uncharacterized protein</fullName>
    </submittedName>
</protein>
<evidence type="ECO:0000313" key="1">
    <source>
        <dbReference type="EMBL" id="KAK1387831.1"/>
    </source>
</evidence>
<dbReference type="Proteomes" id="UP001237642">
    <property type="component" value="Unassembled WGS sequence"/>
</dbReference>
<dbReference type="Gene3D" id="3.80.10.10">
    <property type="entry name" value="Ribonuclease Inhibitor"/>
    <property type="match status" value="1"/>
</dbReference>
<gene>
    <name evidence="1" type="ORF">POM88_016009</name>
</gene>
<dbReference type="InterPro" id="IPR001611">
    <property type="entry name" value="Leu-rich_rpt"/>
</dbReference>
<dbReference type="PANTHER" id="PTHR16083:SF25">
    <property type="entry name" value="C-JID DOMAIN-CONTAINING PROTEIN"/>
    <property type="match status" value="1"/>
</dbReference>
<reference evidence="1" key="1">
    <citation type="submission" date="2023-02" db="EMBL/GenBank/DDBJ databases">
        <title>Genome of toxic invasive species Heracleum sosnowskyi carries increased number of genes despite the absence of recent whole-genome duplications.</title>
        <authorList>
            <person name="Schelkunov M."/>
            <person name="Shtratnikova V."/>
            <person name="Makarenko M."/>
            <person name="Klepikova A."/>
            <person name="Omelchenko D."/>
            <person name="Novikova G."/>
            <person name="Obukhova E."/>
            <person name="Bogdanov V."/>
            <person name="Penin A."/>
            <person name="Logacheva M."/>
        </authorList>
    </citation>
    <scope>NUCLEOTIDE SEQUENCE</scope>
    <source>
        <strain evidence="1">Hsosn_3</strain>
        <tissue evidence="1">Leaf</tissue>
    </source>
</reference>
<keyword evidence="2" id="KW-1185">Reference proteome</keyword>
<sequence>MFREIPKSVGYLQNLEVLVIQRQLFDMNLFSIPDSISCLSSLQHLNLSGNHFLTLTSSLGHLTNLESLTLTECKELSEIQELPPKLSDLYASFCISIKTLDVSEFKQLRFLYLSYCSSLVKVAGLEKLESIRRIDMSGCENLLINFEESLFQGFTAIRERIDIYLPVRYIPCWFWYQLDSRFCSRLVLKMTRNLSKRCLGIILWFNVGDTSTTEDLAHFSEFGASISVINPLTSRKWFCTFPTHRQIQQIKDMPLRKNVSEETLVDEMAQLSSIGSHDIRNIGLHTSPSSCLHEASGLRPAPCSV</sequence>
<dbReference type="InterPro" id="IPR032675">
    <property type="entry name" value="LRR_dom_sf"/>
</dbReference>
<accession>A0AAD8ILR5</accession>
<organism evidence="1 2">
    <name type="scientific">Heracleum sosnowskyi</name>
    <dbReference type="NCBI Taxonomy" id="360622"/>
    <lineage>
        <taxon>Eukaryota</taxon>
        <taxon>Viridiplantae</taxon>
        <taxon>Streptophyta</taxon>
        <taxon>Embryophyta</taxon>
        <taxon>Tracheophyta</taxon>
        <taxon>Spermatophyta</taxon>
        <taxon>Magnoliopsida</taxon>
        <taxon>eudicotyledons</taxon>
        <taxon>Gunneridae</taxon>
        <taxon>Pentapetalae</taxon>
        <taxon>asterids</taxon>
        <taxon>campanulids</taxon>
        <taxon>Apiales</taxon>
        <taxon>Apiaceae</taxon>
        <taxon>Apioideae</taxon>
        <taxon>apioid superclade</taxon>
        <taxon>Tordylieae</taxon>
        <taxon>Tordyliinae</taxon>
        <taxon>Heracleum</taxon>
    </lineage>
</organism>
<reference evidence="1" key="2">
    <citation type="submission" date="2023-05" db="EMBL/GenBank/DDBJ databases">
        <authorList>
            <person name="Schelkunov M.I."/>
        </authorList>
    </citation>
    <scope>NUCLEOTIDE SEQUENCE</scope>
    <source>
        <strain evidence="1">Hsosn_3</strain>
        <tissue evidence="1">Leaf</tissue>
    </source>
</reference>
<comment type="caution">
    <text evidence="1">The sequence shown here is derived from an EMBL/GenBank/DDBJ whole genome shotgun (WGS) entry which is preliminary data.</text>
</comment>
<dbReference type="PANTHER" id="PTHR16083">
    <property type="entry name" value="LEUCINE RICH REPEAT CONTAINING PROTEIN"/>
    <property type="match status" value="1"/>
</dbReference>
<dbReference type="SUPFAM" id="SSF52047">
    <property type="entry name" value="RNI-like"/>
    <property type="match status" value="1"/>
</dbReference>
<dbReference type="PROSITE" id="PS51450">
    <property type="entry name" value="LRR"/>
    <property type="match status" value="1"/>
</dbReference>